<keyword evidence="1" id="KW-0175">Coiled coil</keyword>
<protein>
    <recommendedName>
        <fullName evidence="3">Cell division protein FtsL</fullName>
    </recommendedName>
</protein>
<reference evidence="2" key="1">
    <citation type="submission" date="2018-06" db="EMBL/GenBank/DDBJ databases">
        <authorList>
            <person name="Zhirakovskaya E."/>
        </authorList>
    </citation>
    <scope>NUCLEOTIDE SEQUENCE</scope>
</reference>
<evidence type="ECO:0000256" key="1">
    <source>
        <dbReference type="SAM" id="Coils"/>
    </source>
</evidence>
<accession>A0A3B0S124</accession>
<organism evidence="2">
    <name type="scientific">hydrothermal vent metagenome</name>
    <dbReference type="NCBI Taxonomy" id="652676"/>
    <lineage>
        <taxon>unclassified sequences</taxon>
        <taxon>metagenomes</taxon>
        <taxon>ecological metagenomes</taxon>
    </lineage>
</organism>
<evidence type="ECO:0000313" key="2">
    <source>
        <dbReference type="EMBL" id="VAV97442.1"/>
    </source>
</evidence>
<sequence length="105" mass="11497">MIRILNLVALGIALILAAALYVAKNDAKHAQARLVELRDEVASARAAVQLLENEEAYLEAPDRLARLARTHLDLVPVSSEIEQQPEMVIRDLQAEMAAMVVEAGQ</sequence>
<dbReference type="AlphaFoldDB" id="A0A3B0S124"/>
<evidence type="ECO:0008006" key="3">
    <source>
        <dbReference type="Google" id="ProtNLM"/>
    </source>
</evidence>
<gene>
    <name evidence="2" type="ORF">MNBD_ALPHA06-94</name>
</gene>
<name>A0A3B0S124_9ZZZZ</name>
<feature type="coiled-coil region" evidence="1">
    <location>
        <begin position="20"/>
        <end position="54"/>
    </location>
</feature>
<proteinExistence type="predicted"/>
<dbReference type="EMBL" id="UOEE01000245">
    <property type="protein sequence ID" value="VAV97442.1"/>
    <property type="molecule type" value="Genomic_DNA"/>
</dbReference>